<dbReference type="RefSeq" id="WP_073050543.1">
    <property type="nucleotide sequence ID" value="NZ_FQZL01000032.1"/>
</dbReference>
<protein>
    <submittedName>
        <fullName evidence="1">Uncharacterized protein</fullName>
    </submittedName>
</protein>
<dbReference type="Proteomes" id="UP000184052">
    <property type="component" value="Unassembled WGS sequence"/>
</dbReference>
<evidence type="ECO:0000313" key="1">
    <source>
        <dbReference type="EMBL" id="SHJ70532.1"/>
    </source>
</evidence>
<dbReference type="EMBL" id="FQZL01000032">
    <property type="protein sequence ID" value="SHJ70532.1"/>
    <property type="molecule type" value="Genomic_DNA"/>
</dbReference>
<gene>
    <name evidence="1" type="ORF">SAMN02745751_03173</name>
</gene>
<sequence length="136" mass="16911">MKKYSYPKDLEEVMQHPLNQYIMEKFPGKYWDTVPILQVIKERIEELDDWDKENRSKAQTIEHINTMEAIWTYKMILEMFTEEDEERDLFPLTLESMKVCKSMDELRDHLLNYLIEQMEQLEWYDPPREWWMNLLR</sequence>
<accession>A0A1M6LH54</accession>
<dbReference type="AlphaFoldDB" id="A0A1M6LH54"/>
<reference evidence="1 2" key="1">
    <citation type="submission" date="2016-11" db="EMBL/GenBank/DDBJ databases">
        <authorList>
            <person name="Jaros S."/>
            <person name="Januszkiewicz K."/>
            <person name="Wedrychowicz H."/>
        </authorList>
    </citation>
    <scope>NUCLEOTIDE SEQUENCE [LARGE SCALE GENOMIC DNA]</scope>
    <source>
        <strain evidence="1 2">DSM 17477</strain>
    </source>
</reference>
<organism evidence="1 2">
    <name type="scientific">Dethiosulfatibacter aminovorans DSM 17477</name>
    <dbReference type="NCBI Taxonomy" id="1121476"/>
    <lineage>
        <taxon>Bacteria</taxon>
        <taxon>Bacillati</taxon>
        <taxon>Bacillota</taxon>
        <taxon>Tissierellia</taxon>
        <taxon>Dethiosulfatibacter</taxon>
    </lineage>
</organism>
<name>A0A1M6LH54_9FIRM</name>
<proteinExistence type="predicted"/>
<keyword evidence="2" id="KW-1185">Reference proteome</keyword>
<evidence type="ECO:0000313" key="2">
    <source>
        <dbReference type="Proteomes" id="UP000184052"/>
    </source>
</evidence>